<dbReference type="GO" id="GO:0005886">
    <property type="term" value="C:plasma membrane"/>
    <property type="evidence" value="ECO:0007669"/>
    <property type="project" value="TreeGrafter"/>
</dbReference>
<proteinExistence type="inferred from homology"/>
<name>A0A6B0SFL1_9EURY</name>
<protein>
    <recommendedName>
        <fullName evidence="7">Probable branched-chain amino acid transport ATP-binding protein LivG</fullName>
    </recommendedName>
</protein>
<gene>
    <name evidence="9" type="ORF">GRX66_07020</name>
</gene>
<keyword evidence="4 9" id="KW-0067">ATP-binding</keyword>
<evidence type="ECO:0000313" key="9">
    <source>
        <dbReference type="EMBL" id="MXR20368.1"/>
    </source>
</evidence>
<dbReference type="GO" id="GO:0006865">
    <property type="term" value="P:amino acid transport"/>
    <property type="evidence" value="ECO:0007669"/>
    <property type="project" value="UniProtKB-KW"/>
</dbReference>
<dbReference type="GO" id="GO:0005524">
    <property type="term" value="F:ATP binding"/>
    <property type="evidence" value="ECO:0007669"/>
    <property type="project" value="UniProtKB-KW"/>
</dbReference>
<dbReference type="InterPro" id="IPR027417">
    <property type="entry name" value="P-loop_NTPase"/>
</dbReference>
<dbReference type="Gene3D" id="3.40.50.300">
    <property type="entry name" value="P-loop containing nucleotide triphosphate hydrolases"/>
    <property type="match status" value="1"/>
</dbReference>
<dbReference type="RefSeq" id="WP_159525918.1">
    <property type="nucleotide sequence ID" value="NZ_WUUU01000039.1"/>
</dbReference>
<dbReference type="InterPro" id="IPR003593">
    <property type="entry name" value="AAA+_ATPase"/>
</dbReference>
<dbReference type="PANTHER" id="PTHR45772:SF9">
    <property type="entry name" value="CONSERVED COMPONENT OF ABC TRANSPORTER FOR NATURAL AMINO ACIDS"/>
    <property type="match status" value="1"/>
</dbReference>
<dbReference type="OrthoDB" id="44250at2157"/>
<evidence type="ECO:0000256" key="3">
    <source>
        <dbReference type="ARBA" id="ARBA00022741"/>
    </source>
</evidence>
<dbReference type="InterPro" id="IPR003439">
    <property type="entry name" value="ABC_transporter-like_ATP-bd"/>
</dbReference>
<keyword evidence="2" id="KW-0813">Transport</keyword>
<evidence type="ECO:0000259" key="8">
    <source>
        <dbReference type="PROSITE" id="PS50893"/>
    </source>
</evidence>
<dbReference type="InterPro" id="IPR051120">
    <property type="entry name" value="ABC_AA/LPS_Transport"/>
</dbReference>
<dbReference type="FunFam" id="3.40.50.300:FF:000421">
    <property type="entry name" value="Branched-chain amino acid ABC transporter ATP-binding protein"/>
    <property type="match status" value="1"/>
</dbReference>
<keyword evidence="5" id="KW-0029">Amino-acid transport</keyword>
<evidence type="ECO:0000256" key="1">
    <source>
        <dbReference type="ARBA" id="ARBA00005417"/>
    </source>
</evidence>
<dbReference type="Pfam" id="PF12399">
    <property type="entry name" value="BCA_ABC_TP_C"/>
    <property type="match status" value="1"/>
</dbReference>
<comment type="similarity">
    <text evidence="1">Belongs to the ABC transporter superfamily.</text>
</comment>
<evidence type="ECO:0000256" key="6">
    <source>
        <dbReference type="ARBA" id="ARBA00056071"/>
    </source>
</evidence>
<dbReference type="EMBL" id="WUUU01000039">
    <property type="protein sequence ID" value="MXR20368.1"/>
    <property type="molecule type" value="Genomic_DNA"/>
</dbReference>
<dbReference type="InterPro" id="IPR017871">
    <property type="entry name" value="ABC_transporter-like_CS"/>
</dbReference>
<accession>A0A6B0SFL1</accession>
<dbReference type="SMART" id="SM00382">
    <property type="entry name" value="AAA"/>
    <property type="match status" value="1"/>
</dbReference>
<keyword evidence="3" id="KW-0547">Nucleotide-binding</keyword>
<keyword evidence="10" id="KW-1185">Reference proteome</keyword>
<reference evidence="9 10" key="1">
    <citation type="submission" date="2019-12" db="EMBL/GenBank/DDBJ databases">
        <title>Isolation and characterization of three novel carbon monoxide-oxidizing members of Halobacteria from salione crusts and soils.</title>
        <authorList>
            <person name="Myers M.R."/>
            <person name="King G.M."/>
        </authorList>
    </citation>
    <scope>NUCLEOTIDE SEQUENCE [LARGE SCALE GENOMIC DNA]</scope>
    <source>
        <strain evidence="9 10">PCN9</strain>
    </source>
</reference>
<evidence type="ECO:0000256" key="4">
    <source>
        <dbReference type="ARBA" id="ARBA00022840"/>
    </source>
</evidence>
<evidence type="ECO:0000256" key="2">
    <source>
        <dbReference type="ARBA" id="ARBA00022448"/>
    </source>
</evidence>
<dbReference type="Pfam" id="PF00005">
    <property type="entry name" value="ABC_tran"/>
    <property type="match status" value="1"/>
</dbReference>
<sequence>MSSNQSPADGNSGDAAASADLLEVDGVVKQFGGLVAVDGVSFGVEEASITGLIGPNGAGKSTLFNCITGVYDVDGGAVRLDGEEIQGLSPTKVARRGVGRTFQTPKTFRGMTVRENMAFAARHQTGERALGALLRPGTIREEEADVQARVDDTLEFLELDHLADDYASGLSGGQRKLLELGRVLMLDPEIIMLDEPVAGVNPSLTDDLLARLRELNDRGRTILFIEHDMDVVMENCDRVVVMHNGQTLASGPPDIVQDDERVVEAYLGGVDR</sequence>
<evidence type="ECO:0000256" key="7">
    <source>
        <dbReference type="ARBA" id="ARBA00072811"/>
    </source>
</evidence>
<dbReference type="PROSITE" id="PS50893">
    <property type="entry name" value="ABC_TRANSPORTER_2"/>
    <property type="match status" value="1"/>
</dbReference>
<dbReference type="CDD" id="cd03219">
    <property type="entry name" value="ABC_Mj1267_LivG_branched"/>
    <property type="match status" value="1"/>
</dbReference>
<organism evidence="9 10">
    <name type="scientific">Halobacterium bonnevillei</name>
    <dbReference type="NCBI Taxonomy" id="2692200"/>
    <lineage>
        <taxon>Archaea</taxon>
        <taxon>Methanobacteriati</taxon>
        <taxon>Methanobacteriota</taxon>
        <taxon>Stenosarchaea group</taxon>
        <taxon>Halobacteria</taxon>
        <taxon>Halobacteriales</taxon>
        <taxon>Halobacteriaceae</taxon>
        <taxon>Halobacterium</taxon>
    </lineage>
</organism>
<evidence type="ECO:0000313" key="10">
    <source>
        <dbReference type="Proteomes" id="UP000471521"/>
    </source>
</evidence>
<comment type="caution">
    <text evidence="9">The sequence shown here is derived from an EMBL/GenBank/DDBJ whole genome shotgun (WGS) entry which is preliminary data.</text>
</comment>
<dbReference type="GO" id="GO:0016887">
    <property type="term" value="F:ATP hydrolysis activity"/>
    <property type="evidence" value="ECO:0007669"/>
    <property type="project" value="InterPro"/>
</dbReference>
<dbReference type="PROSITE" id="PS00211">
    <property type="entry name" value="ABC_TRANSPORTER_1"/>
    <property type="match status" value="1"/>
</dbReference>
<dbReference type="Proteomes" id="UP000471521">
    <property type="component" value="Unassembled WGS sequence"/>
</dbReference>
<feature type="domain" description="ABC transporter" evidence="8">
    <location>
        <begin position="22"/>
        <end position="269"/>
    </location>
</feature>
<dbReference type="InterPro" id="IPR032823">
    <property type="entry name" value="BCA_ABC_TP_C"/>
</dbReference>
<evidence type="ECO:0000256" key="5">
    <source>
        <dbReference type="ARBA" id="ARBA00022970"/>
    </source>
</evidence>
<dbReference type="PANTHER" id="PTHR45772">
    <property type="entry name" value="CONSERVED COMPONENT OF ABC TRANSPORTER FOR NATURAL AMINO ACIDS-RELATED"/>
    <property type="match status" value="1"/>
</dbReference>
<dbReference type="SUPFAM" id="SSF52540">
    <property type="entry name" value="P-loop containing nucleoside triphosphate hydrolases"/>
    <property type="match status" value="1"/>
</dbReference>
<comment type="function">
    <text evidence="6">Probable component of a branched-chain amino-acid transport system.</text>
</comment>
<dbReference type="AlphaFoldDB" id="A0A6B0SFL1"/>